<accession>A0A1G5EJX6</accession>
<dbReference type="InterPro" id="IPR043129">
    <property type="entry name" value="ATPase_NBD"/>
</dbReference>
<evidence type="ECO:0000313" key="6">
    <source>
        <dbReference type="EMBL" id="SCY27276.1"/>
    </source>
</evidence>
<dbReference type="InterPro" id="IPR002731">
    <property type="entry name" value="ATPase_BadF"/>
</dbReference>
<dbReference type="Pfam" id="PF01869">
    <property type="entry name" value="BcrAD_BadFG"/>
    <property type="match status" value="1"/>
</dbReference>
<dbReference type="SUPFAM" id="SSF53067">
    <property type="entry name" value="Actin-like ATPase domain"/>
    <property type="match status" value="1"/>
</dbReference>
<evidence type="ECO:0000256" key="1">
    <source>
        <dbReference type="ARBA" id="ARBA00001966"/>
    </source>
</evidence>
<sequence length="479" mass="51718">MTHNGTLSDNTGEGFASLPLTPGQIFYRIPYLFLQKAKDRVQDAWESVAPVIDTLKKEARHHDIKGEEAASFTCEDGSRVEISTTVSDLWIKAEAADPAPASPFQKIDTLIKGLKKPAYKYICEKTRVLAFPLVSGTWGDTVKGFIGLDAGSISINIAFVDEAGVVFETDYTLTEGDVINNIKKAFSRLSAKLPANIDILGSGVTGSGHEISSALLGADVYETELDAHAEATLHLLPDTQVIFDIGGQDSKVMYIEDGELEEAGMNKKCGAGTGSFLDAQADRLGIPIEKFGETGLKAKKPYSFSSMCTVFVGRDLIAEQAKGNTKENIIAGLHRSLAMNFYATLGINKKHLKTPIAFQGGVASNIGVKKSLEDLLCEARGEKLELYVPMHHKVMGAIGMALFARDEVEERGSFRGIETIQGITSEFTECTRAQELGCNKTMLCDLVHLSRGGEVVQTLYACDAYAATPMAPSAERSAQ</sequence>
<dbReference type="Gene3D" id="3.30.420.40">
    <property type="match status" value="2"/>
</dbReference>
<comment type="cofactor">
    <cofactor evidence="1">
        <name>[4Fe-4S] cluster</name>
        <dbReference type="ChEBI" id="CHEBI:49883"/>
    </cofactor>
</comment>
<dbReference type="AlphaFoldDB" id="A0A1G5EJX6"/>
<evidence type="ECO:0000256" key="3">
    <source>
        <dbReference type="ARBA" id="ARBA00023004"/>
    </source>
</evidence>
<keyword evidence="7" id="KW-1185">Reference proteome</keyword>
<evidence type="ECO:0000256" key="4">
    <source>
        <dbReference type="ARBA" id="ARBA00023014"/>
    </source>
</evidence>
<dbReference type="InterPro" id="IPR008275">
    <property type="entry name" value="CoA_E_activase_dom"/>
</dbReference>
<dbReference type="RefSeq" id="WP_175469628.1">
    <property type="nucleotide sequence ID" value="NZ_FMUX01000006.1"/>
</dbReference>
<name>A0A1G5EJX6_9BACT</name>
<protein>
    <submittedName>
        <fullName evidence="6">CoA-substrate-specific enzyme activase, putative</fullName>
    </submittedName>
</protein>
<dbReference type="Proteomes" id="UP000198870">
    <property type="component" value="Unassembled WGS sequence"/>
</dbReference>
<keyword evidence="2" id="KW-0479">Metal-binding</keyword>
<dbReference type="InterPro" id="IPR051805">
    <property type="entry name" value="Dehydratase_Activator_Redct"/>
</dbReference>
<dbReference type="NCBIfam" id="TIGR00241">
    <property type="entry name" value="CoA_E_activ"/>
    <property type="match status" value="1"/>
</dbReference>
<gene>
    <name evidence="6" type="ORF">SAMN05216233_10663</name>
</gene>
<keyword evidence="3" id="KW-0408">Iron</keyword>
<dbReference type="GO" id="GO:0046872">
    <property type="term" value="F:metal ion binding"/>
    <property type="evidence" value="ECO:0007669"/>
    <property type="project" value="UniProtKB-KW"/>
</dbReference>
<dbReference type="PANTHER" id="PTHR32329">
    <property type="entry name" value="BIFUNCTIONAL PROTEIN [INCLUDES 2-HYDROXYACYL-COA DEHYDRATASE (N-TER) AND ITS ACTIVATOR DOMAIN (C_TERM)-RELATED"/>
    <property type="match status" value="1"/>
</dbReference>
<dbReference type="PANTHER" id="PTHR32329:SF7">
    <property type="entry name" value="ACTIVATOR OF 2-HYDROXYACYL-COA-HYDRATASE"/>
    <property type="match status" value="1"/>
</dbReference>
<evidence type="ECO:0000259" key="5">
    <source>
        <dbReference type="Pfam" id="PF01869"/>
    </source>
</evidence>
<dbReference type="GO" id="GO:0051536">
    <property type="term" value="F:iron-sulfur cluster binding"/>
    <property type="evidence" value="ECO:0007669"/>
    <property type="project" value="UniProtKB-KW"/>
</dbReference>
<dbReference type="EMBL" id="FMUX01000006">
    <property type="protein sequence ID" value="SCY27276.1"/>
    <property type="molecule type" value="Genomic_DNA"/>
</dbReference>
<proteinExistence type="predicted"/>
<keyword evidence="4" id="KW-0411">Iron-sulfur</keyword>
<organism evidence="6 7">
    <name type="scientific">Desulfoluna spongiiphila</name>
    <dbReference type="NCBI Taxonomy" id="419481"/>
    <lineage>
        <taxon>Bacteria</taxon>
        <taxon>Pseudomonadati</taxon>
        <taxon>Thermodesulfobacteriota</taxon>
        <taxon>Desulfobacteria</taxon>
        <taxon>Desulfobacterales</taxon>
        <taxon>Desulfolunaceae</taxon>
        <taxon>Desulfoluna</taxon>
    </lineage>
</organism>
<evidence type="ECO:0000256" key="2">
    <source>
        <dbReference type="ARBA" id="ARBA00022723"/>
    </source>
</evidence>
<dbReference type="STRING" id="419481.SAMN05216233_10663"/>
<reference evidence="6 7" key="1">
    <citation type="submission" date="2016-10" db="EMBL/GenBank/DDBJ databases">
        <authorList>
            <person name="de Groot N.N."/>
        </authorList>
    </citation>
    <scope>NUCLEOTIDE SEQUENCE [LARGE SCALE GENOMIC DNA]</scope>
    <source>
        <strain evidence="6 7">AA1</strain>
    </source>
</reference>
<evidence type="ECO:0000313" key="7">
    <source>
        <dbReference type="Proteomes" id="UP000198870"/>
    </source>
</evidence>
<feature type="domain" description="ATPase BadF/BadG/BcrA/BcrD type" evidence="5">
    <location>
        <begin position="146"/>
        <end position="404"/>
    </location>
</feature>